<dbReference type="AlphaFoldDB" id="A0A9W6VAS7"/>
<dbReference type="RefSeq" id="WP_285611002.1">
    <property type="nucleotide sequence ID" value="NZ_BSSD01000004.1"/>
</dbReference>
<dbReference type="EMBL" id="BSSD01000004">
    <property type="protein sequence ID" value="GLW92421.1"/>
    <property type="molecule type" value="Genomic_DNA"/>
</dbReference>
<keyword evidence="2" id="KW-1185">Reference proteome</keyword>
<dbReference type="Proteomes" id="UP001165042">
    <property type="component" value="Unassembled WGS sequence"/>
</dbReference>
<evidence type="ECO:0000313" key="1">
    <source>
        <dbReference type="EMBL" id="GLW92421.1"/>
    </source>
</evidence>
<accession>A0A9W6VAS7</accession>
<evidence type="ECO:0000313" key="2">
    <source>
        <dbReference type="Proteomes" id="UP001165042"/>
    </source>
</evidence>
<comment type="caution">
    <text evidence="1">The sequence shown here is derived from an EMBL/GenBank/DDBJ whole genome shotgun (WGS) entry which is preliminary data.</text>
</comment>
<organism evidence="1 2">
    <name type="scientific">Actinokineospora globicatena</name>
    <dbReference type="NCBI Taxonomy" id="103729"/>
    <lineage>
        <taxon>Bacteria</taxon>
        <taxon>Bacillati</taxon>
        <taxon>Actinomycetota</taxon>
        <taxon>Actinomycetes</taxon>
        <taxon>Pseudonocardiales</taxon>
        <taxon>Pseudonocardiaceae</taxon>
        <taxon>Actinokineospora</taxon>
    </lineage>
</organism>
<proteinExistence type="predicted"/>
<sequence>MSVIDPWLESRNATEFSPSRGNLHQQERHVILETIINGDLATSAKVAGGVIQFFFDRWIDMSSIR</sequence>
<name>A0A9W6VAS7_9PSEU</name>
<protein>
    <submittedName>
        <fullName evidence="1">Uncharacterized protein</fullName>
    </submittedName>
</protein>
<reference evidence="1" key="1">
    <citation type="submission" date="2023-02" db="EMBL/GenBank/DDBJ databases">
        <title>Actinokineospora globicatena NBRC 15670.</title>
        <authorList>
            <person name="Ichikawa N."/>
            <person name="Sato H."/>
            <person name="Tonouchi N."/>
        </authorList>
    </citation>
    <scope>NUCLEOTIDE SEQUENCE</scope>
    <source>
        <strain evidence="1">NBRC 15670</strain>
    </source>
</reference>
<gene>
    <name evidence="1" type="ORF">Aglo03_32370</name>
</gene>